<reference evidence="1" key="1">
    <citation type="submission" date="2015-04" db="UniProtKB">
        <authorList>
            <consortium name="EnsemblPlants"/>
        </authorList>
    </citation>
    <scope>IDENTIFICATION</scope>
</reference>
<protein>
    <submittedName>
        <fullName evidence="1">Uncharacterized protein</fullName>
    </submittedName>
</protein>
<keyword evidence="2" id="KW-1185">Reference proteome</keyword>
<dbReference type="Gramene" id="OPUNC07G01500.1">
    <property type="protein sequence ID" value="OPUNC07G01500.1"/>
    <property type="gene ID" value="OPUNC07G01500"/>
</dbReference>
<sequence length="55" mass="6248">MCHTVLKLFGISPYGNWVGDEEESVVSSIRVSESLENKEIDAYSRALYRLILSEL</sequence>
<name>A0A0E0LGJ3_ORYPU</name>
<evidence type="ECO:0000313" key="1">
    <source>
        <dbReference type="EnsemblPlants" id="OPUNC07G01500.1"/>
    </source>
</evidence>
<accession>A0A0E0LGJ3</accession>
<proteinExistence type="predicted"/>
<dbReference type="HOGENOM" id="CLU_3035738_0_0_1"/>
<dbReference type="EnsemblPlants" id="OPUNC07G01500.1">
    <property type="protein sequence ID" value="OPUNC07G01500.1"/>
    <property type="gene ID" value="OPUNC07G01500"/>
</dbReference>
<reference evidence="1" key="2">
    <citation type="submission" date="2018-05" db="EMBL/GenBank/DDBJ databases">
        <title>OpunRS2 (Oryza punctata Reference Sequence Version 2).</title>
        <authorList>
            <person name="Zhang J."/>
            <person name="Kudrna D."/>
            <person name="Lee S."/>
            <person name="Talag J."/>
            <person name="Welchert J."/>
            <person name="Wing R.A."/>
        </authorList>
    </citation>
    <scope>NUCLEOTIDE SEQUENCE [LARGE SCALE GENOMIC DNA]</scope>
</reference>
<dbReference type="AlphaFoldDB" id="A0A0E0LGJ3"/>
<dbReference type="Proteomes" id="UP000026962">
    <property type="component" value="Chromosome 7"/>
</dbReference>
<organism evidence="1">
    <name type="scientific">Oryza punctata</name>
    <name type="common">Red rice</name>
    <dbReference type="NCBI Taxonomy" id="4537"/>
    <lineage>
        <taxon>Eukaryota</taxon>
        <taxon>Viridiplantae</taxon>
        <taxon>Streptophyta</taxon>
        <taxon>Embryophyta</taxon>
        <taxon>Tracheophyta</taxon>
        <taxon>Spermatophyta</taxon>
        <taxon>Magnoliopsida</taxon>
        <taxon>Liliopsida</taxon>
        <taxon>Poales</taxon>
        <taxon>Poaceae</taxon>
        <taxon>BOP clade</taxon>
        <taxon>Oryzoideae</taxon>
        <taxon>Oryzeae</taxon>
        <taxon>Oryzinae</taxon>
        <taxon>Oryza</taxon>
    </lineage>
</organism>
<evidence type="ECO:0000313" key="2">
    <source>
        <dbReference type="Proteomes" id="UP000026962"/>
    </source>
</evidence>